<gene>
    <name evidence="2" type="ORF">Tci_029490</name>
</gene>
<evidence type="ECO:0000313" key="2">
    <source>
        <dbReference type="EMBL" id="GEU57512.1"/>
    </source>
</evidence>
<dbReference type="AlphaFoldDB" id="A0A6L2LA64"/>
<feature type="compositionally biased region" description="Basic and acidic residues" evidence="1">
    <location>
        <begin position="94"/>
        <end position="104"/>
    </location>
</feature>
<reference evidence="2" key="1">
    <citation type="journal article" date="2019" name="Sci. Rep.">
        <title>Draft genome of Tanacetum cinerariifolium, the natural source of mosquito coil.</title>
        <authorList>
            <person name="Yamashiro T."/>
            <person name="Shiraishi A."/>
            <person name="Satake H."/>
            <person name="Nakayama K."/>
        </authorList>
    </citation>
    <scope>NUCLEOTIDE SEQUENCE</scope>
</reference>
<proteinExistence type="predicted"/>
<dbReference type="EMBL" id="BKCJ010003844">
    <property type="protein sequence ID" value="GEU57512.1"/>
    <property type="molecule type" value="Genomic_DNA"/>
</dbReference>
<comment type="caution">
    <text evidence="2">The sequence shown here is derived from an EMBL/GenBank/DDBJ whole genome shotgun (WGS) entry which is preliminary data.</text>
</comment>
<accession>A0A6L2LA64</accession>
<protein>
    <submittedName>
        <fullName evidence="2">Uncharacterized protein</fullName>
    </submittedName>
</protein>
<name>A0A6L2LA64_TANCI</name>
<feature type="compositionally biased region" description="Polar residues" evidence="1">
    <location>
        <begin position="79"/>
        <end position="93"/>
    </location>
</feature>
<feature type="compositionally biased region" description="Acidic residues" evidence="1">
    <location>
        <begin position="123"/>
        <end position="133"/>
    </location>
</feature>
<dbReference type="CDD" id="cd09272">
    <property type="entry name" value="RNase_HI_RT_Ty1"/>
    <property type="match status" value="1"/>
</dbReference>
<evidence type="ECO:0000256" key="1">
    <source>
        <dbReference type="SAM" id="MobiDB-lite"/>
    </source>
</evidence>
<organism evidence="2">
    <name type="scientific">Tanacetum cinerariifolium</name>
    <name type="common">Dalmatian daisy</name>
    <name type="synonym">Chrysanthemum cinerariifolium</name>
    <dbReference type="NCBI Taxonomy" id="118510"/>
    <lineage>
        <taxon>Eukaryota</taxon>
        <taxon>Viridiplantae</taxon>
        <taxon>Streptophyta</taxon>
        <taxon>Embryophyta</taxon>
        <taxon>Tracheophyta</taxon>
        <taxon>Spermatophyta</taxon>
        <taxon>Magnoliopsida</taxon>
        <taxon>eudicotyledons</taxon>
        <taxon>Gunneridae</taxon>
        <taxon>Pentapetalae</taxon>
        <taxon>asterids</taxon>
        <taxon>campanulids</taxon>
        <taxon>Asterales</taxon>
        <taxon>Asteraceae</taxon>
        <taxon>Asteroideae</taxon>
        <taxon>Anthemideae</taxon>
        <taxon>Anthemidinae</taxon>
        <taxon>Tanacetum</taxon>
    </lineage>
</organism>
<feature type="region of interest" description="Disordered" evidence="1">
    <location>
        <begin position="63"/>
        <end position="140"/>
    </location>
</feature>
<sequence>MFNVVDVLKLNMTVSHPNGTKALVTHVDSLRLTNKIVIHDVLVVSGYQVSILSVQKLKDELLSESNDDERDSRSGMGKGTNQSSHVGTENTSDAMRDDAGHLDDSTSVEADCDNLESAIPDEKDSESEGDDTSYQDFNDYEPKSYTEAASDIRWVEAMNQEIEALNRNDNWRITNLPVGRKLKGKKEWCFDSLLVYVDDFIKTGNNVDEINRVKEFLSSKFLIKDLEFGMLSCRSYDTPLETKEYTTKHKKYMIAPLQSHLKLAFRVLGYLKNALGKGISLVKDKELNLNVFIDSDWVKYYIALNIVTCKVIWIQKVLSELNIRSSRPVPIYCDNNFAIQIAANPVFHEKTKHSKIELFFLIEKVSAEVVKTV</sequence>
<dbReference type="PANTHER" id="PTHR11439:SF508">
    <property type="entry name" value="RNA-DIRECTED DNA POLYMERASE"/>
    <property type="match status" value="1"/>
</dbReference>
<dbReference type="PANTHER" id="PTHR11439">
    <property type="entry name" value="GAG-POL-RELATED RETROTRANSPOSON"/>
    <property type="match status" value="1"/>
</dbReference>